<proteinExistence type="predicted"/>
<dbReference type="EMBL" id="CP095328">
    <property type="protein sequence ID" value="XAG39891.1"/>
    <property type="molecule type" value="Genomic_DNA"/>
</dbReference>
<dbReference type="GO" id="GO:0008270">
    <property type="term" value="F:zinc ion binding"/>
    <property type="evidence" value="ECO:0007669"/>
    <property type="project" value="InterPro"/>
</dbReference>
<gene>
    <name evidence="3" type="ORF">MRK42_12810</name>
</gene>
<dbReference type="Gene3D" id="1.10.30.50">
    <property type="match status" value="1"/>
</dbReference>
<feature type="domain" description="DUF3427" evidence="2">
    <location>
        <begin position="2"/>
        <end position="111"/>
    </location>
</feature>
<dbReference type="AlphaFoldDB" id="A0AAU6T498"/>
<dbReference type="InterPro" id="IPR002711">
    <property type="entry name" value="HNH"/>
</dbReference>
<sequence length="246" mass="28304">MFTIGSTYTRNDIYEILSLPEDERGGDWLNGYHRHGEDYYIFCNVGVPGRTGHDYDNHWEGEKLIWYGKTKSHFGQQTIKNLISGSYRVFVFYRSEDRASFSFAGVGHPIPHSAIERPARIDWAFGSEEIEETPIYTDEYVPGAKYTEGQRTEVLVNRYERDRHARDECIRHHGTACAVCAIDFGEKYGELGKGFIHVHHMVPLSEIGEEYVVDPIKDLIPVCPNCHAMLHRRNPPLTIDDLRKLA</sequence>
<dbReference type="RefSeq" id="WP_354688277.1">
    <property type="nucleotide sequence ID" value="NZ_CP095328.1"/>
</dbReference>
<name>A0AAU6T498_9GAMM</name>
<accession>A0AAU6T498</accession>
<dbReference type="GO" id="GO:0004519">
    <property type="term" value="F:endonuclease activity"/>
    <property type="evidence" value="ECO:0007669"/>
    <property type="project" value="InterPro"/>
</dbReference>
<dbReference type="InterPro" id="IPR021835">
    <property type="entry name" value="DUF3427"/>
</dbReference>
<dbReference type="GO" id="GO:0003676">
    <property type="term" value="F:nucleic acid binding"/>
    <property type="evidence" value="ECO:0007669"/>
    <property type="project" value="InterPro"/>
</dbReference>
<feature type="domain" description="HNH" evidence="1">
    <location>
        <begin position="177"/>
        <end position="233"/>
    </location>
</feature>
<dbReference type="Pfam" id="PF01844">
    <property type="entry name" value="HNH"/>
    <property type="match status" value="1"/>
</dbReference>
<organism evidence="3">
    <name type="scientific">Aeromonas sp. 19NY04SH05-1</name>
    <dbReference type="NCBI Taxonomy" id="2920537"/>
    <lineage>
        <taxon>Bacteria</taxon>
        <taxon>Pseudomonadati</taxon>
        <taxon>Pseudomonadota</taxon>
        <taxon>Gammaproteobacteria</taxon>
        <taxon>Aeromonadales</taxon>
        <taxon>Aeromonadaceae</taxon>
        <taxon>Aeromonas</taxon>
    </lineage>
</organism>
<dbReference type="InterPro" id="IPR003615">
    <property type="entry name" value="HNH_nuc"/>
</dbReference>
<dbReference type="Pfam" id="PF11907">
    <property type="entry name" value="DUF3427"/>
    <property type="match status" value="1"/>
</dbReference>
<evidence type="ECO:0000259" key="2">
    <source>
        <dbReference type="Pfam" id="PF11907"/>
    </source>
</evidence>
<evidence type="ECO:0000313" key="3">
    <source>
        <dbReference type="EMBL" id="XAG39891.1"/>
    </source>
</evidence>
<protein>
    <submittedName>
        <fullName evidence="3">DUF3427 domain-containing protein</fullName>
    </submittedName>
</protein>
<dbReference type="CDD" id="cd00085">
    <property type="entry name" value="HNHc"/>
    <property type="match status" value="1"/>
</dbReference>
<reference evidence="3" key="1">
    <citation type="submission" date="2022-03" db="EMBL/GenBank/DDBJ databases">
        <title>Sea Food Isolates.</title>
        <authorList>
            <person name="Li C."/>
        </authorList>
    </citation>
    <scope>NUCLEOTIDE SEQUENCE</scope>
    <source>
        <strain evidence="3">19NY04SH05-1</strain>
    </source>
</reference>
<evidence type="ECO:0000259" key="1">
    <source>
        <dbReference type="Pfam" id="PF01844"/>
    </source>
</evidence>